<evidence type="ECO:0000313" key="3">
    <source>
        <dbReference type="Proteomes" id="UP001302978"/>
    </source>
</evidence>
<evidence type="ECO:0000256" key="1">
    <source>
        <dbReference type="SAM" id="Phobius"/>
    </source>
</evidence>
<keyword evidence="1" id="KW-1133">Transmembrane helix</keyword>
<reference evidence="2 3" key="1">
    <citation type="submission" date="2023-07" db="EMBL/GenBank/DDBJ databases">
        <title>Closed genoem sequence of Methanomicrococcus sp. Hf6.</title>
        <authorList>
            <person name="Poehlein A."/>
            <person name="Protasov E."/>
            <person name="Platt K."/>
            <person name="Reeh H."/>
            <person name="Daniel R."/>
            <person name="Brune A."/>
        </authorList>
    </citation>
    <scope>NUCLEOTIDE SEQUENCE [LARGE SCALE GENOMIC DNA]</scope>
    <source>
        <strain evidence="2 3">Hf6</strain>
    </source>
</reference>
<dbReference type="AlphaFoldDB" id="A0AA96V0P8"/>
<evidence type="ECO:0000313" key="2">
    <source>
        <dbReference type="EMBL" id="WNY24179.1"/>
    </source>
</evidence>
<dbReference type="Proteomes" id="UP001302978">
    <property type="component" value="Chromosome"/>
</dbReference>
<dbReference type="GeneID" id="85196108"/>
<sequence length="118" mass="12693">MDDRDMLNATSQTLIVPIKICKNVIKGLLLFAGALIIGIGYFTALAFFAVGISAIVIGFMNYTAGAGNAFLFAFGGGLLALSFTAPLIYVSNHALREFIDLNKKTINEFKKGVQIEVE</sequence>
<accession>A0AA96V0P8</accession>
<feature type="transmembrane region" description="Helical" evidence="1">
    <location>
        <begin position="28"/>
        <end position="57"/>
    </location>
</feature>
<dbReference type="KEGG" id="mehf:MmiHf6_15080"/>
<keyword evidence="3" id="KW-1185">Reference proteome</keyword>
<dbReference type="EMBL" id="CP131059">
    <property type="protein sequence ID" value="WNY24179.1"/>
    <property type="molecule type" value="Genomic_DNA"/>
</dbReference>
<keyword evidence="1" id="KW-0472">Membrane</keyword>
<proteinExistence type="predicted"/>
<feature type="transmembrane region" description="Helical" evidence="1">
    <location>
        <begin position="69"/>
        <end position="90"/>
    </location>
</feature>
<protein>
    <submittedName>
        <fullName evidence="2">Uncharacterized protein</fullName>
    </submittedName>
</protein>
<organism evidence="2 3">
    <name type="scientific">Methanimicrococcus hongohii</name>
    <dbReference type="NCBI Taxonomy" id="3028295"/>
    <lineage>
        <taxon>Archaea</taxon>
        <taxon>Methanobacteriati</taxon>
        <taxon>Methanobacteriota</taxon>
        <taxon>Stenosarchaea group</taxon>
        <taxon>Methanomicrobia</taxon>
        <taxon>Methanosarcinales</taxon>
        <taxon>Methanosarcinaceae</taxon>
        <taxon>Methanimicrococcus</taxon>
    </lineage>
</organism>
<dbReference type="RefSeq" id="WP_316557353.1">
    <property type="nucleotide sequence ID" value="NZ_CP131059.1"/>
</dbReference>
<keyword evidence="1" id="KW-0812">Transmembrane</keyword>
<name>A0AA96V0P8_9EURY</name>
<gene>
    <name evidence="2" type="ORF">MmiHf6_15080</name>
</gene>